<dbReference type="RefSeq" id="WP_205110142.1">
    <property type="nucleotide sequence ID" value="NZ_JACJJL010000015.1"/>
</dbReference>
<evidence type="ECO:0000313" key="3">
    <source>
        <dbReference type="Proteomes" id="UP000764045"/>
    </source>
</evidence>
<evidence type="ECO:0000256" key="1">
    <source>
        <dbReference type="SAM" id="MobiDB-lite"/>
    </source>
</evidence>
<proteinExistence type="predicted"/>
<sequence>MYSSEDFERLFIRYKSVSYPKGESIQTFCHRNNVPYNLFEKWYKDTRHKVVEVNISGRPSLSETDNAKDSVPQEAKEPSPKMRILVDLRVSNGLRLRQGNLNYGQLKRLVEKLEGLC</sequence>
<protein>
    <recommendedName>
        <fullName evidence="4">Transposase</fullName>
    </recommendedName>
</protein>
<evidence type="ECO:0008006" key="4">
    <source>
        <dbReference type="Google" id="ProtNLM"/>
    </source>
</evidence>
<keyword evidence="3" id="KW-1185">Reference proteome</keyword>
<accession>A0A939B550</accession>
<dbReference type="EMBL" id="JACJJL010000015">
    <property type="protein sequence ID" value="MBM6662064.1"/>
    <property type="molecule type" value="Genomic_DNA"/>
</dbReference>
<dbReference type="AlphaFoldDB" id="A0A939B550"/>
<organism evidence="2 3">
    <name type="scientific">Marseilla massiliensis</name>
    <dbReference type="NCBI Taxonomy" id="1841864"/>
    <lineage>
        <taxon>Bacteria</taxon>
        <taxon>Pseudomonadati</taxon>
        <taxon>Bacteroidota</taxon>
        <taxon>Bacteroidia</taxon>
        <taxon>Bacteroidales</taxon>
        <taxon>Prevotellaceae</taxon>
        <taxon>Marseilla</taxon>
    </lineage>
</organism>
<feature type="region of interest" description="Disordered" evidence="1">
    <location>
        <begin position="57"/>
        <end position="79"/>
    </location>
</feature>
<comment type="caution">
    <text evidence="2">The sequence shown here is derived from an EMBL/GenBank/DDBJ whole genome shotgun (WGS) entry which is preliminary data.</text>
</comment>
<gene>
    <name evidence="2" type="ORF">H6B30_09945</name>
</gene>
<evidence type="ECO:0000313" key="2">
    <source>
        <dbReference type="EMBL" id="MBM6662064.1"/>
    </source>
</evidence>
<dbReference type="Proteomes" id="UP000764045">
    <property type="component" value="Unassembled WGS sequence"/>
</dbReference>
<reference evidence="2 3" key="1">
    <citation type="journal article" date="2021" name="Sci. Rep.">
        <title>The distribution of antibiotic resistance genes in chicken gut microbiota commensals.</title>
        <authorList>
            <person name="Juricova H."/>
            <person name="Matiasovicova J."/>
            <person name="Kubasova T."/>
            <person name="Cejkova D."/>
            <person name="Rychlik I."/>
        </authorList>
    </citation>
    <scope>NUCLEOTIDE SEQUENCE [LARGE SCALE GENOMIC DNA]</scope>
    <source>
        <strain evidence="2 3">An819</strain>
    </source>
</reference>
<name>A0A939B550_9BACT</name>